<evidence type="ECO:0000313" key="2">
    <source>
        <dbReference type="Proteomes" id="UP000019146"/>
    </source>
</evidence>
<accession>A0A0P0RD61</accession>
<sequence length="34" mass="4086">MILHLRQQLIDQFMGELPRRLWFLLFLVIGASVM</sequence>
<dbReference type="Proteomes" id="UP000019146">
    <property type="component" value="Chromosome 2"/>
</dbReference>
<dbReference type="EMBL" id="CP012747">
    <property type="protein sequence ID" value="ALL66369.1"/>
    <property type="molecule type" value="Genomic_DNA"/>
</dbReference>
<dbReference type="KEGG" id="bcai:K788_0002885"/>
<name>A0A0P0RD61_9BURK</name>
<evidence type="ECO:0000313" key="1">
    <source>
        <dbReference type="EMBL" id="ALL66369.1"/>
    </source>
</evidence>
<protein>
    <submittedName>
        <fullName evidence="1">Uncharacterized protein</fullName>
    </submittedName>
</protein>
<dbReference type="AlphaFoldDB" id="A0A0P0RD61"/>
<gene>
    <name evidence="1" type="ORF">K788_0002885</name>
</gene>
<reference evidence="1 2" key="1">
    <citation type="journal article" date="2014" name="Genome Announc.">
        <title>Draft Genome Sequence of the Haloacid-Degrading Burkholderia caribensis Strain MBA4.</title>
        <authorList>
            <person name="Pan Y."/>
            <person name="Kong K.F."/>
            <person name="Tsang J.S."/>
        </authorList>
    </citation>
    <scope>NUCLEOTIDE SEQUENCE [LARGE SCALE GENOMIC DNA]</scope>
    <source>
        <strain evidence="1 2">MBA4</strain>
    </source>
</reference>
<organism evidence="1 2">
    <name type="scientific">Paraburkholderia caribensis MBA4</name>
    <dbReference type="NCBI Taxonomy" id="1323664"/>
    <lineage>
        <taxon>Bacteria</taxon>
        <taxon>Pseudomonadati</taxon>
        <taxon>Pseudomonadota</taxon>
        <taxon>Betaproteobacteria</taxon>
        <taxon>Burkholderiales</taxon>
        <taxon>Burkholderiaceae</taxon>
        <taxon>Paraburkholderia</taxon>
    </lineage>
</organism>
<proteinExistence type="predicted"/>